<comment type="caution">
    <text evidence="5">The sequence shown here is derived from an EMBL/GenBank/DDBJ whole genome shotgun (WGS) entry which is preliminary data.</text>
</comment>
<dbReference type="GO" id="GO:0000298">
    <property type="term" value="F:endopolyphosphatase activity"/>
    <property type="evidence" value="ECO:0007669"/>
    <property type="project" value="TreeGrafter"/>
</dbReference>
<evidence type="ECO:0000256" key="3">
    <source>
        <dbReference type="SAM" id="MobiDB-lite"/>
    </source>
</evidence>
<feature type="compositionally biased region" description="Basic residues" evidence="3">
    <location>
        <begin position="507"/>
        <end position="521"/>
    </location>
</feature>
<keyword evidence="1" id="KW-0378">Hydrolase</keyword>
<dbReference type="PANTHER" id="PTHR10340:SF55">
    <property type="entry name" value="ENDOPOLYPHOSPHATASE"/>
    <property type="match status" value="1"/>
</dbReference>
<sequence>MAARPSLGRTHRGRPLAFLALIALFNCLMALSCRAGVLPRRDPDGEKNPQILRFVHITDLHLDAQYSPDASAADFCHSRPMPASSASQFFTSSQRQPFSRQSRLGMLQPQWKRIVDDGTSEPPLQAKWGRLGTPCDSPLRLVTLATRFVGNLELDPDYVLWTGDSARHDRDIKLQRNEFEVFDSNERCARLLAQAMRPPSRDKDGKRRRRRHNVPGDGLDSEIKIFPAVGNLDVHPHNLLDPPSNTTHLQQLARALVPVIPPTSSAGISLAANGTYHHVLAGGKLHIVSINTIYWTKENVWARGDCDDPNSPGAQLIDWTNATLADIGQTPGAKAILLGHVPPATGSGGSSGNLDDDPEPGLPPILDSNYKPACHVRYLDVLERHAHVIASMHSGHVNEDSTLFVARVPFSNGTSVLGMIDAGDYARRAENSDDHKALDDIRLLVPVYSAPSVIPVYNPGVRVMEFDLERGEWKRWTQYYLDLDLATRRDNGLEDKVSGLVEADQKNKKKRKKRRKHKKPHQPAPIGDGPAVFLREYSTDAAYGMPSLSVHSWRTAMTGAPPPTVGKPEDDAEPEDDLSDEDVDIGDDVKVMRGDGGRRGAAREFRQKYRYFYSVKGPYDDDS</sequence>
<dbReference type="GO" id="GO:0006798">
    <property type="term" value="P:polyphosphate catabolic process"/>
    <property type="evidence" value="ECO:0007669"/>
    <property type="project" value="TreeGrafter"/>
</dbReference>
<feature type="chain" id="PRO_5012417947" evidence="4">
    <location>
        <begin position="36"/>
        <end position="623"/>
    </location>
</feature>
<evidence type="ECO:0000256" key="2">
    <source>
        <dbReference type="ARBA" id="ARBA00023180"/>
    </source>
</evidence>
<dbReference type="GO" id="GO:0008081">
    <property type="term" value="F:phosphoric diester hydrolase activity"/>
    <property type="evidence" value="ECO:0007669"/>
    <property type="project" value="TreeGrafter"/>
</dbReference>
<evidence type="ECO:0000256" key="1">
    <source>
        <dbReference type="ARBA" id="ARBA00022801"/>
    </source>
</evidence>
<dbReference type="PROSITE" id="PS51257">
    <property type="entry name" value="PROKAR_LIPOPROTEIN"/>
    <property type="match status" value="1"/>
</dbReference>
<dbReference type="OrthoDB" id="348678at2759"/>
<dbReference type="GO" id="GO:0004309">
    <property type="term" value="F:exopolyphosphatase activity"/>
    <property type="evidence" value="ECO:0007669"/>
    <property type="project" value="TreeGrafter"/>
</dbReference>
<evidence type="ECO:0000313" key="6">
    <source>
        <dbReference type="Proteomes" id="UP000193411"/>
    </source>
</evidence>
<protein>
    <submittedName>
        <fullName evidence="5">Uncharacterized protein</fullName>
    </submittedName>
</protein>
<dbReference type="EMBL" id="MCFL01000001">
    <property type="protein sequence ID" value="ORZ41691.1"/>
    <property type="molecule type" value="Genomic_DNA"/>
</dbReference>
<accession>A0A1Y2I6P4</accession>
<organism evidence="5 6">
    <name type="scientific">Catenaria anguillulae PL171</name>
    <dbReference type="NCBI Taxonomy" id="765915"/>
    <lineage>
        <taxon>Eukaryota</taxon>
        <taxon>Fungi</taxon>
        <taxon>Fungi incertae sedis</taxon>
        <taxon>Blastocladiomycota</taxon>
        <taxon>Blastocladiomycetes</taxon>
        <taxon>Blastocladiales</taxon>
        <taxon>Catenariaceae</taxon>
        <taxon>Catenaria</taxon>
    </lineage>
</organism>
<feature type="signal peptide" evidence="4">
    <location>
        <begin position="1"/>
        <end position="35"/>
    </location>
</feature>
<evidence type="ECO:0000313" key="5">
    <source>
        <dbReference type="EMBL" id="ORZ41691.1"/>
    </source>
</evidence>
<feature type="region of interest" description="Disordered" evidence="3">
    <location>
        <begin position="194"/>
        <end position="218"/>
    </location>
</feature>
<gene>
    <name evidence="5" type="ORF">BCR44DRAFT_39281</name>
</gene>
<feature type="region of interest" description="Disordered" evidence="3">
    <location>
        <begin position="499"/>
        <end position="531"/>
    </location>
</feature>
<dbReference type="SUPFAM" id="SSF56300">
    <property type="entry name" value="Metallo-dependent phosphatases"/>
    <property type="match status" value="1"/>
</dbReference>
<feature type="compositionally biased region" description="Basic and acidic residues" evidence="3">
    <location>
        <begin position="587"/>
        <end position="600"/>
    </location>
</feature>
<feature type="compositionally biased region" description="Acidic residues" evidence="3">
    <location>
        <begin position="570"/>
        <end position="586"/>
    </location>
</feature>
<dbReference type="InterPro" id="IPR029052">
    <property type="entry name" value="Metallo-depent_PP-like"/>
</dbReference>
<dbReference type="STRING" id="765915.A0A1Y2I6P4"/>
<dbReference type="Proteomes" id="UP000193411">
    <property type="component" value="Unassembled WGS sequence"/>
</dbReference>
<dbReference type="GO" id="GO:0000324">
    <property type="term" value="C:fungal-type vacuole"/>
    <property type="evidence" value="ECO:0007669"/>
    <property type="project" value="TreeGrafter"/>
</dbReference>
<dbReference type="GO" id="GO:0005615">
    <property type="term" value="C:extracellular space"/>
    <property type="evidence" value="ECO:0007669"/>
    <property type="project" value="TreeGrafter"/>
</dbReference>
<dbReference type="AlphaFoldDB" id="A0A1Y2I6P4"/>
<name>A0A1Y2I6P4_9FUNG</name>
<keyword evidence="4" id="KW-0732">Signal</keyword>
<keyword evidence="6" id="KW-1185">Reference proteome</keyword>
<dbReference type="PANTHER" id="PTHR10340">
    <property type="entry name" value="SPHINGOMYELIN PHOSPHODIESTERASE"/>
    <property type="match status" value="1"/>
</dbReference>
<keyword evidence="2" id="KW-0325">Glycoprotein</keyword>
<feature type="region of interest" description="Disordered" evidence="3">
    <location>
        <begin position="554"/>
        <end position="600"/>
    </location>
</feature>
<reference evidence="5 6" key="1">
    <citation type="submission" date="2016-07" db="EMBL/GenBank/DDBJ databases">
        <title>Pervasive Adenine N6-methylation of Active Genes in Fungi.</title>
        <authorList>
            <consortium name="DOE Joint Genome Institute"/>
            <person name="Mondo S.J."/>
            <person name="Dannebaum R.O."/>
            <person name="Kuo R.C."/>
            <person name="Labutti K."/>
            <person name="Haridas S."/>
            <person name="Kuo A."/>
            <person name="Salamov A."/>
            <person name="Ahrendt S.R."/>
            <person name="Lipzen A."/>
            <person name="Sullivan W."/>
            <person name="Andreopoulos W.B."/>
            <person name="Clum A."/>
            <person name="Lindquist E."/>
            <person name="Daum C."/>
            <person name="Ramamoorthy G.K."/>
            <person name="Gryganskyi A."/>
            <person name="Culley D."/>
            <person name="Magnuson J.K."/>
            <person name="James T.Y."/>
            <person name="O'Malley M.A."/>
            <person name="Stajich J.E."/>
            <person name="Spatafora J.W."/>
            <person name="Visel A."/>
            <person name="Grigoriev I.V."/>
        </authorList>
    </citation>
    <scope>NUCLEOTIDE SEQUENCE [LARGE SCALE GENOMIC DNA]</scope>
    <source>
        <strain evidence="5 6">PL171</strain>
    </source>
</reference>
<proteinExistence type="predicted"/>
<evidence type="ECO:0000256" key="4">
    <source>
        <dbReference type="SAM" id="SignalP"/>
    </source>
</evidence>